<feature type="region of interest" description="Disordered" evidence="1">
    <location>
        <begin position="102"/>
        <end position="124"/>
    </location>
</feature>
<dbReference type="Proteomes" id="UP001066276">
    <property type="component" value="Chromosome 2_2"/>
</dbReference>
<protein>
    <submittedName>
        <fullName evidence="2">Uncharacterized protein</fullName>
    </submittedName>
</protein>
<evidence type="ECO:0000313" key="3">
    <source>
        <dbReference type="Proteomes" id="UP001066276"/>
    </source>
</evidence>
<comment type="caution">
    <text evidence="2">The sequence shown here is derived from an EMBL/GenBank/DDBJ whole genome shotgun (WGS) entry which is preliminary data.</text>
</comment>
<reference evidence="2" key="1">
    <citation type="journal article" date="2022" name="bioRxiv">
        <title>Sequencing and chromosome-scale assembly of the giantPleurodeles waltlgenome.</title>
        <authorList>
            <person name="Brown T."/>
            <person name="Elewa A."/>
            <person name="Iarovenko S."/>
            <person name="Subramanian E."/>
            <person name="Araus A.J."/>
            <person name="Petzold A."/>
            <person name="Susuki M."/>
            <person name="Suzuki K.-i.T."/>
            <person name="Hayashi T."/>
            <person name="Toyoda A."/>
            <person name="Oliveira C."/>
            <person name="Osipova E."/>
            <person name="Leigh N.D."/>
            <person name="Simon A."/>
            <person name="Yun M.H."/>
        </authorList>
    </citation>
    <scope>NUCLEOTIDE SEQUENCE</scope>
    <source>
        <strain evidence="2">20211129_DDA</strain>
        <tissue evidence="2">Liver</tissue>
    </source>
</reference>
<organism evidence="2 3">
    <name type="scientific">Pleurodeles waltl</name>
    <name type="common">Iberian ribbed newt</name>
    <dbReference type="NCBI Taxonomy" id="8319"/>
    <lineage>
        <taxon>Eukaryota</taxon>
        <taxon>Metazoa</taxon>
        <taxon>Chordata</taxon>
        <taxon>Craniata</taxon>
        <taxon>Vertebrata</taxon>
        <taxon>Euteleostomi</taxon>
        <taxon>Amphibia</taxon>
        <taxon>Batrachia</taxon>
        <taxon>Caudata</taxon>
        <taxon>Salamandroidea</taxon>
        <taxon>Salamandridae</taxon>
        <taxon>Pleurodelinae</taxon>
        <taxon>Pleurodeles</taxon>
    </lineage>
</organism>
<name>A0AAV7UR24_PLEWA</name>
<evidence type="ECO:0000256" key="1">
    <source>
        <dbReference type="SAM" id="MobiDB-lite"/>
    </source>
</evidence>
<dbReference type="EMBL" id="JANPWB010000004">
    <property type="protein sequence ID" value="KAJ1191515.1"/>
    <property type="molecule type" value="Genomic_DNA"/>
</dbReference>
<dbReference type="AlphaFoldDB" id="A0AAV7UR24"/>
<proteinExistence type="predicted"/>
<keyword evidence="3" id="KW-1185">Reference proteome</keyword>
<evidence type="ECO:0000313" key="2">
    <source>
        <dbReference type="EMBL" id="KAJ1191515.1"/>
    </source>
</evidence>
<sequence>MDTPAVVPTEERCSAMEATVYISDDIPLLPAAQMEDPFSADMGQQGVLCVPLIITETSGKRRGITQQLLPRQSLILWSKLSLLNTQQGGRVTEVCGYHKVGKGSPARPDGLKPQTHQRPVSMGPQRRYWAAEGQASESMSVLWLPFKLHSGCAAGVRDVSCEPRIGQDASSGLVLMQMRAKRVRASMLCSHLGHWPEYICPIGNLS</sequence>
<accession>A0AAV7UR24</accession>
<gene>
    <name evidence="2" type="ORF">NDU88_000831</name>
</gene>